<evidence type="ECO:0000313" key="3">
    <source>
        <dbReference type="Proteomes" id="UP000320160"/>
    </source>
</evidence>
<protein>
    <submittedName>
        <fullName evidence="2">Uncharacterized protein</fullName>
    </submittedName>
</protein>
<dbReference type="Proteomes" id="UP000320160">
    <property type="component" value="Unassembled WGS sequence"/>
</dbReference>
<organism evidence="2 3">
    <name type="scientific">Sphingorhabdus contaminans</name>
    <dbReference type="NCBI Taxonomy" id="1343899"/>
    <lineage>
        <taxon>Bacteria</taxon>
        <taxon>Pseudomonadati</taxon>
        <taxon>Pseudomonadota</taxon>
        <taxon>Alphaproteobacteria</taxon>
        <taxon>Sphingomonadales</taxon>
        <taxon>Sphingomonadaceae</taxon>
        <taxon>Sphingorhabdus</taxon>
    </lineage>
</organism>
<comment type="caution">
    <text evidence="2">The sequence shown here is derived from an EMBL/GenBank/DDBJ whole genome shotgun (WGS) entry which is preliminary data.</text>
</comment>
<evidence type="ECO:0000313" key="2">
    <source>
        <dbReference type="EMBL" id="TSB02520.1"/>
    </source>
</evidence>
<evidence type="ECO:0000256" key="1">
    <source>
        <dbReference type="SAM" id="MobiDB-lite"/>
    </source>
</evidence>
<accession>A0A553WCU8</accession>
<proteinExistence type="predicted"/>
<name>A0A553WCU8_9SPHN</name>
<reference evidence="2 3" key="1">
    <citation type="submission" date="2019-07" db="EMBL/GenBank/DDBJ databases">
        <authorList>
            <person name="Park M."/>
        </authorList>
    </citation>
    <scope>NUCLEOTIDE SEQUENCE [LARGE SCALE GENOMIC DNA]</scope>
    <source>
        <strain evidence="2 3">KCTC32445</strain>
    </source>
</reference>
<dbReference type="AlphaFoldDB" id="A0A553WCU8"/>
<keyword evidence="3" id="KW-1185">Reference proteome</keyword>
<gene>
    <name evidence="2" type="ORF">FOM92_15685</name>
</gene>
<sequence>MRREWPLVKSLARIGCIWQRWIMEKKSDKKQNDREARLREALRTNLRRRKAPGGSVSESAPNSPKPAD</sequence>
<feature type="region of interest" description="Disordered" evidence="1">
    <location>
        <begin position="42"/>
        <end position="68"/>
    </location>
</feature>
<dbReference type="EMBL" id="VKKU01000002">
    <property type="protein sequence ID" value="TSB02520.1"/>
    <property type="molecule type" value="Genomic_DNA"/>
</dbReference>